<dbReference type="InterPro" id="IPR056822">
    <property type="entry name" value="TEN_NHL"/>
</dbReference>
<accession>A0A0S4L1I1</accession>
<dbReference type="PANTHER" id="PTHR46388">
    <property type="entry name" value="NHL REPEAT-CONTAINING PROTEIN 2"/>
    <property type="match status" value="1"/>
</dbReference>
<dbReference type="OrthoDB" id="9762443at2"/>
<evidence type="ECO:0000256" key="1">
    <source>
        <dbReference type="ARBA" id="ARBA00022737"/>
    </source>
</evidence>
<keyword evidence="1" id="KW-0677">Repeat</keyword>
<dbReference type="Pfam" id="PF01436">
    <property type="entry name" value="NHL"/>
    <property type="match status" value="1"/>
</dbReference>
<name>A0A0S4L1I1_9BACT</name>
<dbReference type="Proteomes" id="UP000199032">
    <property type="component" value="Unassembled WGS sequence"/>
</dbReference>
<dbReference type="EMBL" id="CZQA01000001">
    <property type="protein sequence ID" value="CUS31473.1"/>
    <property type="molecule type" value="Genomic_DNA"/>
</dbReference>
<protein>
    <recommendedName>
        <fullName evidence="3">Teneurin NHL domain-containing protein</fullName>
    </recommendedName>
</protein>
<feature type="domain" description="Teneurin NHL" evidence="3">
    <location>
        <begin position="132"/>
        <end position="186"/>
    </location>
</feature>
<reference evidence="4 5" key="1">
    <citation type="submission" date="2015-10" db="EMBL/GenBank/DDBJ databases">
        <authorList>
            <person name="Gilbert D.G."/>
        </authorList>
    </citation>
    <scope>NUCLEOTIDE SEQUENCE [LARGE SCALE GENOMIC DNA]</scope>
    <source>
        <strain evidence="4">COMA1</strain>
    </source>
</reference>
<dbReference type="PANTHER" id="PTHR46388:SF2">
    <property type="entry name" value="NHL REPEAT-CONTAINING PROTEIN 2"/>
    <property type="match status" value="1"/>
</dbReference>
<evidence type="ECO:0000256" key="2">
    <source>
        <dbReference type="SAM" id="MobiDB-lite"/>
    </source>
</evidence>
<proteinExistence type="predicted"/>
<keyword evidence="5" id="KW-1185">Reference proteome</keyword>
<dbReference type="RefSeq" id="WP_141654168.1">
    <property type="nucleotide sequence ID" value="NZ_CZQA01000001.1"/>
</dbReference>
<dbReference type="SUPFAM" id="SSF101898">
    <property type="entry name" value="NHL repeat"/>
    <property type="match status" value="1"/>
</dbReference>
<dbReference type="Gene3D" id="2.120.10.30">
    <property type="entry name" value="TolB, C-terminal domain"/>
    <property type="match status" value="4"/>
</dbReference>
<feature type="region of interest" description="Disordered" evidence="2">
    <location>
        <begin position="79"/>
        <end position="109"/>
    </location>
</feature>
<dbReference type="AlphaFoldDB" id="A0A0S4L1I1"/>
<dbReference type="SUPFAM" id="SSF63829">
    <property type="entry name" value="Calcium-dependent phosphotriesterase"/>
    <property type="match status" value="1"/>
</dbReference>
<feature type="domain" description="Teneurin NHL" evidence="3">
    <location>
        <begin position="22"/>
        <end position="73"/>
    </location>
</feature>
<dbReference type="InterPro" id="IPR001258">
    <property type="entry name" value="NHL_repeat"/>
</dbReference>
<sequence>MAPTLTSWRIRTVVGTGEPGFGGDGGFAVQAQLNEPKGLTIDHHGHLYVADSENHVIRRIDRLTGRISTVAGTPFVEQTPAIASPEPPAALEQEDPFAENGDGPGTRAYTQQADLSGTVRYWTQGPSASTRYGGDGGLAVRAQLNFPTAVVVDRAGNLYIVDTMNHRVRMVDAATGIITTVAGTGQARFSGDGGPANQAALNDPAALVLGDDDTKLYVADQSNHRVRMIDLRTGAIQTVAGTGAATYDGDGKSGTDTALAGPSGLALVGDQLYIADTFNGRVRALHLPTGLFSTLAGDGGSYRYESVSEALSASLSRPTGIAVDHQGRLFLTDSDNHLIREWDRESGVAVCVAGQGIPCYSGDGSLAREAGVCYPFGIVADRDGTLLVADTFNHRIRALTLE</sequence>
<evidence type="ECO:0000259" key="3">
    <source>
        <dbReference type="Pfam" id="PF25021"/>
    </source>
</evidence>
<evidence type="ECO:0000313" key="5">
    <source>
        <dbReference type="Proteomes" id="UP000199032"/>
    </source>
</evidence>
<dbReference type="STRING" id="1742972.COMA1_10126"/>
<organism evidence="4 5">
    <name type="scientific">Candidatus Nitrospira nitrosa</name>
    <dbReference type="NCBI Taxonomy" id="1742972"/>
    <lineage>
        <taxon>Bacteria</taxon>
        <taxon>Pseudomonadati</taxon>
        <taxon>Nitrospirota</taxon>
        <taxon>Nitrospiria</taxon>
        <taxon>Nitrospirales</taxon>
        <taxon>Nitrospiraceae</taxon>
        <taxon>Nitrospira</taxon>
    </lineage>
</organism>
<evidence type="ECO:0000313" key="4">
    <source>
        <dbReference type="EMBL" id="CUS31473.1"/>
    </source>
</evidence>
<gene>
    <name evidence="4" type="ORF">COMA1_10126</name>
</gene>
<dbReference type="Pfam" id="PF25021">
    <property type="entry name" value="TEN_NHL"/>
    <property type="match status" value="2"/>
</dbReference>
<dbReference type="InterPro" id="IPR011042">
    <property type="entry name" value="6-blade_b-propeller_TolB-like"/>
</dbReference>